<accession>A0A392PYW4</accession>
<dbReference type="EMBL" id="LXQA010105048">
    <property type="protein sequence ID" value="MCI17343.1"/>
    <property type="molecule type" value="Genomic_DNA"/>
</dbReference>
<reference evidence="1 2" key="1">
    <citation type="journal article" date="2018" name="Front. Plant Sci.">
        <title>Red Clover (Trifolium pratense) and Zigzag Clover (T. medium) - A Picture of Genomic Similarities and Differences.</title>
        <authorList>
            <person name="Dluhosova J."/>
            <person name="Istvanek J."/>
            <person name="Nedelnik J."/>
            <person name="Repkova J."/>
        </authorList>
    </citation>
    <scope>NUCLEOTIDE SEQUENCE [LARGE SCALE GENOMIC DNA]</scope>
    <source>
        <strain evidence="2">cv. 10/8</strain>
        <tissue evidence="1">Leaf</tissue>
    </source>
</reference>
<keyword evidence="2" id="KW-1185">Reference proteome</keyword>
<protein>
    <submittedName>
        <fullName evidence="1">Uncharacterized protein</fullName>
    </submittedName>
</protein>
<dbReference type="AlphaFoldDB" id="A0A392PYW4"/>
<evidence type="ECO:0000313" key="2">
    <source>
        <dbReference type="Proteomes" id="UP000265520"/>
    </source>
</evidence>
<feature type="non-terminal residue" evidence="1">
    <location>
        <position position="1"/>
    </location>
</feature>
<feature type="non-terminal residue" evidence="1">
    <location>
        <position position="155"/>
    </location>
</feature>
<name>A0A392PYW4_9FABA</name>
<sequence length="155" mass="17343">ELNRFLGTVTPNHCTFAAVKDDVEGWPLENRNPVKDFWGARVQIGSSTPEGNVLLRLGWVILNPLPVLGLIMESEDIDLGYLLQQDIKRIVSCEASVFTLGHCNLITALCRYNKVPEEGEDDGVLEPVRGLDVKYYHSRFKSYPVNNNQGDNVGQ</sequence>
<evidence type="ECO:0000313" key="1">
    <source>
        <dbReference type="EMBL" id="MCI17343.1"/>
    </source>
</evidence>
<organism evidence="1 2">
    <name type="scientific">Trifolium medium</name>
    <dbReference type="NCBI Taxonomy" id="97028"/>
    <lineage>
        <taxon>Eukaryota</taxon>
        <taxon>Viridiplantae</taxon>
        <taxon>Streptophyta</taxon>
        <taxon>Embryophyta</taxon>
        <taxon>Tracheophyta</taxon>
        <taxon>Spermatophyta</taxon>
        <taxon>Magnoliopsida</taxon>
        <taxon>eudicotyledons</taxon>
        <taxon>Gunneridae</taxon>
        <taxon>Pentapetalae</taxon>
        <taxon>rosids</taxon>
        <taxon>fabids</taxon>
        <taxon>Fabales</taxon>
        <taxon>Fabaceae</taxon>
        <taxon>Papilionoideae</taxon>
        <taxon>50 kb inversion clade</taxon>
        <taxon>NPAAA clade</taxon>
        <taxon>Hologalegina</taxon>
        <taxon>IRL clade</taxon>
        <taxon>Trifolieae</taxon>
        <taxon>Trifolium</taxon>
    </lineage>
</organism>
<comment type="caution">
    <text evidence="1">The sequence shown here is derived from an EMBL/GenBank/DDBJ whole genome shotgun (WGS) entry which is preliminary data.</text>
</comment>
<dbReference type="Proteomes" id="UP000265520">
    <property type="component" value="Unassembled WGS sequence"/>
</dbReference>
<proteinExistence type="predicted"/>